<dbReference type="PRINTS" id="PR00364">
    <property type="entry name" value="DISEASERSIST"/>
</dbReference>
<dbReference type="InterPro" id="IPR011990">
    <property type="entry name" value="TPR-like_helical_dom_sf"/>
</dbReference>
<dbReference type="GO" id="GO:0043531">
    <property type="term" value="F:ADP binding"/>
    <property type="evidence" value="ECO:0007669"/>
    <property type="project" value="InterPro"/>
</dbReference>
<dbReference type="VEuPathDB" id="FungiDB:ATEG_00070"/>
<gene>
    <name evidence="3" type="ORF">ATEIFO6365_0003007800</name>
</gene>
<dbReference type="Gene3D" id="1.25.40.10">
    <property type="entry name" value="Tetratricopeptide repeat domain"/>
    <property type="match status" value="2"/>
</dbReference>
<feature type="domain" description="NB-ARC" evidence="1">
    <location>
        <begin position="276"/>
        <end position="421"/>
    </location>
</feature>
<feature type="domain" description="DUF7779" evidence="2">
    <location>
        <begin position="500"/>
        <end position="587"/>
    </location>
</feature>
<dbReference type="AlphaFoldDB" id="A0A5M3YR27"/>
<dbReference type="SUPFAM" id="SSF48452">
    <property type="entry name" value="TPR-like"/>
    <property type="match status" value="1"/>
</dbReference>
<dbReference type="Proteomes" id="UP000452235">
    <property type="component" value="Unassembled WGS sequence"/>
</dbReference>
<dbReference type="PANTHER" id="PTHR35205:SF1">
    <property type="entry name" value="ZU5 DOMAIN-CONTAINING PROTEIN"/>
    <property type="match status" value="1"/>
</dbReference>
<reference evidence="3 4" key="1">
    <citation type="submission" date="2020-01" db="EMBL/GenBank/DDBJ databases">
        <title>Aspergillus terreus IFO 6365 whole genome shotgun sequence.</title>
        <authorList>
            <person name="Kanamasa S."/>
            <person name="Takahashi H."/>
        </authorList>
    </citation>
    <scope>NUCLEOTIDE SEQUENCE [LARGE SCALE GENOMIC DNA]</scope>
    <source>
        <strain evidence="3 4">IFO 6365</strain>
    </source>
</reference>
<dbReference type="InterPro" id="IPR027417">
    <property type="entry name" value="P-loop_NTPase"/>
</dbReference>
<dbReference type="InterPro" id="IPR002182">
    <property type="entry name" value="NB-ARC"/>
</dbReference>
<evidence type="ECO:0000313" key="4">
    <source>
        <dbReference type="Proteomes" id="UP000452235"/>
    </source>
</evidence>
<name>A0A5M3YR27_ASPTE</name>
<dbReference type="InterPro" id="IPR056681">
    <property type="entry name" value="DUF7779"/>
</dbReference>
<dbReference type="SMART" id="SM00028">
    <property type="entry name" value="TPR"/>
    <property type="match status" value="2"/>
</dbReference>
<dbReference type="SUPFAM" id="SSF52540">
    <property type="entry name" value="P-loop containing nucleoside triphosphate hydrolases"/>
    <property type="match status" value="1"/>
</dbReference>
<evidence type="ECO:0000259" key="2">
    <source>
        <dbReference type="Pfam" id="PF25000"/>
    </source>
</evidence>
<evidence type="ECO:0000313" key="3">
    <source>
        <dbReference type="EMBL" id="GFF14025.1"/>
    </source>
</evidence>
<dbReference type="EMBL" id="BLJY01000003">
    <property type="protein sequence ID" value="GFF14025.1"/>
    <property type="molecule type" value="Genomic_DNA"/>
</dbReference>
<evidence type="ECO:0000259" key="1">
    <source>
        <dbReference type="Pfam" id="PF00931"/>
    </source>
</evidence>
<dbReference type="OrthoDB" id="6161812at2759"/>
<comment type="caution">
    <text evidence="3">The sequence shown here is derived from an EMBL/GenBank/DDBJ whole genome shotgun (WGS) entry which is preliminary data.</text>
</comment>
<protein>
    <submittedName>
        <fullName evidence="3">TPR repeat-containing protein</fullName>
    </submittedName>
</protein>
<sequence length="959" mass="107671">METPYRYIHPHDAADSAPLVSPIWQATIDKYYEELRRGGVKAPAVDQDLWSIHSPDDLLQQIQPLIPEGSTPPANWVWSLRRLKPILVNINDFVAIMTLALGMNGQAATVIWGSIRLILKFAQPVLPEVLDMFEELSRALPRFPEQELPMTKSLEDALLGAYTEIIVFCAHSIGFFWNNPNITKSGSSWLKFSNDFSKVIAELRTSSRIVDERAHMIRLIRDTSRIDTIDAIRDSQGHHSSEKNLPCYMIPYGLNLRFYGRTPETERLEKALDPRSPSGSMRVIAIHGTGGVGKTQLALNYANTSMNLYDAVIWIPSETQMKVMQTLSTFSRRLGISGSEDVEDDYQSIQRVRDWLNTSGKAFLLVFDNVENDANLDQIWPTSARGSVIITCRSQSVASKRTADSMHLQGFTPETGLQVLVSLTGLQSANTDEEAAARELIRTLGGHPLAMVHISEFIRDRGYSYQELLPVYKKSAQKIFARSGVPSQYGHTLGTVWDVSFETLSVESKVLLGILAFFDPDIIPESILSNTRARITDSSMQFLFDEFDFGDAIIGLTKASLIHRLSSHKAISIHRLVQFTVFSRLSAMDKTKYLDFAVRVLSYGFPNSWNDRTLQQGHGWASWETCGAILPHASWLIRLTREHSLQVTDVELFAELIFRAGTYLWEKEQPTTARSFIEYGLSLNIKQSTPNYAQAYRLLGHIGLDLAQPRAALAAYEKALAARETLEEPNSPPIADVYDSIACSYTEQGRVAEAFEYLSKAANIHRAHNPLHMGRTQAIYAMTYLRAEQPGEALTALKSCWELQGLDEEQISQSKYPKHSGNILLLSRIKYAQGLKEEAQQLASRTISIRRGLFGDKGPRVADSIFTVARMLEADGEEVLAAKLLRSVVEMSRGVSEMQGHLARSLWFLATIESRLGDSNQAEILRVEARRERQGIVGRETADEDSDDSFMQLVGWMLW</sequence>
<dbReference type="Pfam" id="PF13374">
    <property type="entry name" value="TPR_10"/>
    <property type="match status" value="1"/>
</dbReference>
<dbReference type="Pfam" id="PF25000">
    <property type="entry name" value="DUF7779"/>
    <property type="match status" value="1"/>
</dbReference>
<dbReference type="PANTHER" id="PTHR35205">
    <property type="entry name" value="NB-ARC AND TPR DOMAIN PROTEIN"/>
    <property type="match status" value="1"/>
</dbReference>
<organism evidence="3 4">
    <name type="scientific">Aspergillus terreus</name>
    <dbReference type="NCBI Taxonomy" id="33178"/>
    <lineage>
        <taxon>Eukaryota</taxon>
        <taxon>Fungi</taxon>
        <taxon>Dikarya</taxon>
        <taxon>Ascomycota</taxon>
        <taxon>Pezizomycotina</taxon>
        <taxon>Eurotiomycetes</taxon>
        <taxon>Eurotiomycetidae</taxon>
        <taxon>Eurotiales</taxon>
        <taxon>Aspergillaceae</taxon>
        <taxon>Aspergillus</taxon>
        <taxon>Aspergillus subgen. Circumdati</taxon>
    </lineage>
</organism>
<dbReference type="Pfam" id="PF00931">
    <property type="entry name" value="NB-ARC"/>
    <property type="match status" value="1"/>
</dbReference>
<dbReference type="Gene3D" id="3.40.50.300">
    <property type="entry name" value="P-loop containing nucleotide triphosphate hydrolases"/>
    <property type="match status" value="1"/>
</dbReference>
<keyword evidence="4" id="KW-1185">Reference proteome</keyword>
<dbReference type="InterPro" id="IPR019734">
    <property type="entry name" value="TPR_rpt"/>
</dbReference>
<accession>A0A5M3YR27</accession>
<proteinExistence type="predicted"/>